<protein>
    <submittedName>
        <fullName evidence="1">Uncharacterized protein</fullName>
    </submittedName>
</protein>
<dbReference type="Proteomes" id="UP000287615">
    <property type="component" value="Unassembled WGS sequence"/>
</dbReference>
<evidence type="ECO:0000313" key="2">
    <source>
        <dbReference type="Proteomes" id="UP000287615"/>
    </source>
</evidence>
<comment type="caution">
    <text evidence="1">The sequence shown here is derived from an EMBL/GenBank/DDBJ whole genome shotgun (WGS) entry which is preliminary data.</text>
</comment>
<reference evidence="1 2" key="1">
    <citation type="submission" date="2017-01" db="EMBL/GenBank/DDBJ databases">
        <title>The cable genome- insights into the physiology and evolution of filamentous bacteria capable of sulfide oxidation via long distance electron transfer.</title>
        <authorList>
            <person name="Schreiber L."/>
            <person name="Bjerg J.T."/>
            <person name="Boggild A."/>
            <person name="Van De Vossenberg J."/>
            <person name="Meysman F."/>
            <person name="Nielsen L.P."/>
            <person name="Schramm A."/>
            <person name="Kjeldsen K.U."/>
        </authorList>
    </citation>
    <scope>NUCLEOTIDE SEQUENCE [LARGE SCALE GENOMIC DNA]</scope>
    <source>
        <strain evidence="1">A3</strain>
    </source>
</reference>
<name>A0A3S3ST82_9BACT</name>
<dbReference type="EMBL" id="MTKR01000256">
    <property type="protein sequence ID" value="RWX49440.1"/>
    <property type="molecule type" value="Genomic_DNA"/>
</dbReference>
<accession>A0A3S3ST82</accession>
<dbReference type="AlphaFoldDB" id="A0A3S3ST82"/>
<organism evidence="1 2">
    <name type="scientific">Candidatus Electrothrix marina</name>
    <dbReference type="NCBI Taxonomy" id="1859130"/>
    <lineage>
        <taxon>Bacteria</taxon>
        <taxon>Pseudomonadati</taxon>
        <taxon>Thermodesulfobacteriota</taxon>
        <taxon>Desulfobulbia</taxon>
        <taxon>Desulfobulbales</taxon>
        <taxon>Desulfobulbaceae</taxon>
        <taxon>Candidatus Electrothrix</taxon>
    </lineage>
</organism>
<gene>
    <name evidence="1" type="ORF">VU00_12562</name>
</gene>
<sequence>MTLIPESEIRDVHGITEEEKSGIKTYLQGAVYAWAKNKPDEQFAARDLVGGENNEWSGTPLIVLYEKHLKAGKTSDEAVTAAAKDLGWLLKSVLSKDKRHFKAGRSGLTAGYRWIGNEP</sequence>
<evidence type="ECO:0000313" key="1">
    <source>
        <dbReference type="EMBL" id="RWX49440.1"/>
    </source>
</evidence>
<proteinExistence type="predicted"/>